<keyword evidence="1" id="KW-0147">Chitin-binding</keyword>
<dbReference type="InterPro" id="IPR052210">
    <property type="entry name" value="LysM1-like"/>
</dbReference>
<feature type="signal peptide" evidence="4">
    <location>
        <begin position="1"/>
        <end position="21"/>
    </location>
</feature>
<dbReference type="CDD" id="cd00118">
    <property type="entry name" value="LysM"/>
    <property type="match status" value="1"/>
</dbReference>
<keyword evidence="7" id="KW-1185">Reference proteome</keyword>
<dbReference type="OrthoDB" id="5985073at2759"/>
<dbReference type="SMART" id="SM00257">
    <property type="entry name" value="LysM"/>
    <property type="match status" value="3"/>
</dbReference>
<feature type="chain" id="PRO_5040282590" description="LysM domain-containing protein" evidence="4">
    <location>
        <begin position="22"/>
        <end position="689"/>
    </location>
</feature>
<dbReference type="AlphaFoldDB" id="A0A9P7MDT3"/>
<proteinExistence type="inferred from homology"/>
<dbReference type="InterPro" id="IPR036779">
    <property type="entry name" value="LysM_dom_sf"/>
</dbReference>
<gene>
    <name evidence="6" type="ORF">E4U60_000671</name>
</gene>
<organism evidence="6 7">
    <name type="scientific">Claviceps pazoutovae</name>
    <dbReference type="NCBI Taxonomy" id="1649127"/>
    <lineage>
        <taxon>Eukaryota</taxon>
        <taxon>Fungi</taxon>
        <taxon>Dikarya</taxon>
        <taxon>Ascomycota</taxon>
        <taxon>Pezizomycotina</taxon>
        <taxon>Sordariomycetes</taxon>
        <taxon>Hypocreomycetidae</taxon>
        <taxon>Hypocreales</taxon>
        <taxon>Clavicipitaceae</taxon>
        <taxon>Claviceps</taxon>
    </lineage>
</organism>
<keyword evidence="2" id="KW-0843">Virulence</keyword>
<dbReference type="GO" id="GO:0008061">
    <property type="term" value="F:chitin binding"/>
    <property type="evidence" value="ECO:0007669"/>
    <property type="project" value="UniProtKB-KW"/>
</dbReference>
<dbReference type="PANTHER" id="PTHR34997:SF1">
    <property type="entry name" value="PEPTIDOGLYCAN-BINDING LYSIN DOMAIN"/>
    <property type="match status" value="1"/>
</dbReference>
<comment type="similarity">
    <text evidence="3">Belongs to the secreted LysM effector family.</text>
</comment>
<dbReference type="PANTHER" id="PTHR34997">
    <property type="entry name" value="AM15"/>
    <property type="match status" value="1"/>
</dbReference>
<evidence type="ECO:0000256" key="3">
    <source>
        <dbReference type="ARBA" id="ARBA00044955"/>
    </source>
</evidence>
<evidence type="ECO:0000256" key="4">
    <source>
        <dbReference type="SAM" id="SignalP"/>
    </source>
</evidence>
<evidence type="ECO:0000256" key="1">
    <source>
        <dbReference type="ARBA" id="ARBA00022669"/>
    </source>
</evidence>
<comment type="caution">
    <text evidence="6">The sequence shown here is derived from an EMBL/GenBank/DDBJ whole genome shotgun (WGS) entry which is preliminary data.</text>
</comment>
<evidence type="ECO:0000259" key="5">
    <source>
        <dbReference type="PROSITE" id="PS51782"/>
    </source>
</evidence>
<dbReference type="PROSITE" id="PS51782">
    <property type="entry name" value="LYSM"/>
    <property type="match status" value="3"/>
</dbReference>
<feature type="domain" description="LysM" evidence="5">
    <location>
        <begin position="356"/>
        <end position="402"/>
    </location>
</feature>
<evidence type="ECO:0000313" key="7">
    <source>
        <dbReference type="Proteomes" id="UP000706124"/>
    </source>
</evidence>
<evidence type="ECO:0000256" key="2">
    <source>
        <dbReference type="ARBA" id="ARBA00023026"/>
    </source>
</evidence>
<evidence type="ECO:0000313" key="6">
    <source>
        <dbReference type="EMBL" id="KAG5939995.1"/>
    </source>
</evidence>
<keyword evidence="4" id="KW-0732">Signal</keyword>
<dbReference type="SUPFAM" id="SSF54106">
    <property type="entry name" value="LysM domain"/>
    <property type="match status" value="3"/>
</dbReference>
<dbReference type="EMBL" id="SRPO01000121">
    <property type="protein sequence ID" value="KAG5939995.1"/>
    <property type="molecule type" value="Genomic_DNA"/>
</dbReference>
<name>A0A9P7MDT3_9HYPO</name>
<dbReference type="InterPro" id="IPR018392">
    <property type="entry name" value="LysM"/>
</dbReference>
<dbReference type="Proteomes" id="UP000706124">
    <property type="component" value="Unassembled WGS sequence"/>
</dbReference>
<dbReference type="Gene3D" id="3.10.350.10">
    <property type="entry name" value="LysM domain"/>
    <property type="match status" value="5"/>
</dbReference>
<dbReference type="Pfam" id="PF01476">
    <property type="entry name" value="LysM"/>
    <property type="match status" value="2"/>
</dbReference>
<feature type="domain" description="LysM" evidence="5">
    <location>
        <begin position="641"/>
        <end position="687"/>
    </location>
</feature>
<protein>
    <recommendedName>
        <fullName evidence="5">LysM domain-containing protein</fullName>
    </recommendedName>
</protein>
<accession>A0A9P7MDT3</accession>
<feature type="domain" description="LysM" evidence="5">
    <location>
        <begin position="220"/>
        <end position="266"/>
    </location>
</feature>
<sequence length="689" mass="73568">MAISTMLMIAISAAVLSTVQCQQFDGYTFPHDLLGLSDGCFATVNKTISSCPAWLPRYAGLEGAAVEILPNEQLTTLCESSCRNDLQSLRASISQACTASSDVMVPNKFAYPATYLVDRFLYAASLSCLKETASGKYCDAVVADWANQPNYTSAQTCSQCELGIQQLQLASPFGFSDTLAQAFANTTQSCSAADYKFATPTSYALNATQFPSQPPACTGTAYTITQDDSCVTISGAKGISTHQLITMNNLNLGCDNLPAAGQSLCLPAGSTCRTYQLELYDTCETLMSSWNATLAQVLAWNPMINPSCSNLASWRGWYLCASSPSGTSVVGPGNAVTTPAPVPSNAQPQSNTRCGQWYYVEAGEYCAAISLKFSLSLSDFYFLNPQINPTCSNLWAKTSYCVKPVGNVETYPGYTTTAPATTFTRPASTTDFVPSPIETPALLPRAPGTIDGCFEYENAFDATSKLKDLSVGNACSNWARFANVTVEELVEWNPSLSATGDCVLKAGQSYCIRKWESPPTVVLPYDYCVSVNRTRIPASSMQPSGCGCYTNFRIQDKANFNCSMVPQLFGITVAELTRLNPWIGSDCDTGIWSQMTSDGYEQVCVLASGTPTSTTSSTVPTTTVVAPPAPTQPGASKNCKKWHTVVSGDGCWSIATAAGISLDDFYRMNTGVGSDCGALWLGYAVCVGE</sequence>
<reference evidence="6 7" key="1">
    <citation type="journal article" date="2020" name="bioRxiv">
        <title>Whole genome comparisons of ergot fungi reveals the divergence and evolution of species within the genus Claviceps are the result of varying mechanisms driving genome evolution and host range expansion.</title>
        <authorList>
            <person name="Wyka S.A."/>
            <person name="Mondo S.J."/>
            <person name="Liu M."/>
            <person name="Dettman J."/>
            <person name="Nalam V."/>
            <person name="Broders K.D."/>
        </authorList>
    </citation>
    <scope>NUCLEOTIDE SEQUENCE [LARGE SCALE GENOMIC DNA]</scope>
    <source>
        <strain evidence="6 7">CCC 1485</strain>
    </source>
</reference>